<accession>A0A6H1ZU25</accession>
<keyword evidence="2" id="KW-0489">Methyltransferase</keyword>
<evidence type="ECO:0000256" key="1">
    <source>
        <dbReference type="SAM" id="Phobius"/>
    </source>
</evidence>
<gene>
    <name evidence="2" type="ORF">TM448A01952_0002</name>
</gene>
<protein>
    <submittedName>
        <fullName evidence="2">Putative methyltransferase</fullName>
    </submittedName>
</protein>
<name>A0A6H1ZU25_9ZZZZ</name>
<feature type="transmembrane region" description="Helical" evidence="1">
    <location>
        <begin position="190"/>
        <end position="209"/>
    </location>
</feature>
<dbReference type="CDD" id="cd02440">
    <property type="entry name" value="AdoMet_MTases"/>
    <property type="match status" value="1"/>
</dbReference>
<dbReference type="SUPFAM" id="SSF53335">
    <property type="entry name" value="S-adenosyl-L-methionine-dependent methyltransferases"/>
    <property type="match status" value="1"/>
</dbReference>
<dbReference type="AlphaFoldDB" id="A0A6H1ZU25"/>
<dbReference type="InterPro" id="IPR029063">
    <property type="entry name" value="SAM-dependent_MTases_sf"/>
</dbReference>
<dbReference type="Pfam" id="PF13489">
    <property type="entry name" value="Methyltransf_23"/>
    <property type="match status" value="1"/>
</dbReference>
<keyword evidence="1" id="KW-1133">Transmembrane helix</keyword>
<dbReference type="PANTHER" id="PTHR43861">
    <property type="entry name" value="TRANS-ACONITATE 2-METHYLTRANSFERASE-RELATED"/>
    <property type="match status" value="1"/>
</dbReference>
<dbReference type="Gene3D" id="3.40.50.150">
    <property type="entry name" value="Vaccinia Virus protein VP39"/>
    <property type="match status" value="1"/>
</dbReference>
<keyword evidence="1" id="KW-0812">Transmembrane</keyword>
<proteinExistence type="predicted"/>
<keyword evidence="2" id="KW-0808">Transferase</keyword>
<dbReference type="GO" id="GO:0008168">
    <property type="term" value="F:methyltransferase activity"/>
    <property type="evidence" value="ECO:0007669"/>
    <property type="project" value="UniProtKB-KW"/>
</dbReference>
<dbReference type="GO" id="GO:0032259">
    <property type="term" value="P:methylation"/>
    <property type="evidence" value="ECO:0007669"/>
    <property type="project" value="UniProtKB-KW"/>
</dbReference>
<dbReference type="EMBL" id="MT144232">
    <property type="protein sequence ID" value="QJA51018.1"/>
    <property type="molecule type" value="Genomic_DNA"/>
</dbReference>
<reference evidence="2" key="1">
    <citation type="submission" date="2020-03" db="EMBL/GenBank/DDBJ databases">
        <title>The deep terrestrial virosphere.</title>
        <authorList>
            <person name="Holmfeldt K."/>
            <person name="Nilsson E."/>
            <person name="Simone D."/>
            <person name="Lopez-Fernandez M."/>
            <person name="Wu X."/>
            <person name="de Brujin I."/>
            <person name="Lundin D."/>
            <person name="Andersson A."/>
            <person name="Bertilsson S."/>
            <person name="Dopson M."/>
        </authorList>
    </citation>
    <scope>NUCLEOTIDE SEQUENCE</scope>
    <source>
        <strain evidence="2">TM448A01952</strain>
    </source>
</reference>
<evidence type="ECO:0000313" key="2">
    <source>
        <dbReference type="EMBL" id="QJA51018.1"/>
    </source>
</evidence>
<dbReference type="PANTHER" id="PTHR43861:SF6">
    <property type="entry name" value="METHYLTRANSFERASE TYPE 11"/>
    <property type="match status" value="1"/>
</dbReference>
<keyword evidence="1" id="KW-0472">Membrane</keyword>
<sequence length="225" mass="26231">MINWIKEIQKYNKTSMKMLDVGCSFGKYIKDMRDYGGFSVTGVELNEEMCKIGREKFGLDIRQGDLLKQNFDNSSFDIVIMSHIIEHLYNPRETVEEVYRILSSNGLVLIRTPNTATLEIKIFGKYWFPFDAPRHIVLFNEKNLRLLLSQFGFTTRKVIYEKTPNNIILSIKNYLIDKKHHKAIIDFFSLNNYFLLALFTPISFILGLLKTSGRITILAQKNELD</sequence>
<organism evidence="2">
    <name type="scientific">viral metagenome</name>
    <dbReference type="NCBI Taxonomy" id="1070528"/>
    <lineage>
        <taxon>unclassified sequences</taxon>
        <taxon>metagenomes</taxon>
        <taxon>organismal metagenomes</taxon>
    </lineage>
</organism>